<dbReference type="AlphaFoldDB" id="A0A7G9Y115"/>
<dbReference type="EMBL" id="MT630657">
    <property type="protein sequence ID" value="QNO41699.1"/>
    <property type="molecule type" value="Genomic_DNA"/>
</dbReference>
<keyword evidence="1" id="KW-1133">Transmembrane helix</keyword>
<evidence type="ECO:0000313" key="2">
    <source>
        <dbReference type="EMBL" id="QNO41699.1"/>
    </source>
</evidence>
<gene>
    <name evidence="2" type="ORF">KBHNNLIF_00010</name>
</gene>
<protein>
    <submittedName>
        <fullName evidence="2">Uncharacterized protein</fullName>
    </submittedName>
</protein>
<keyword evidence="1" id="KW-0812">Transmembrane</keyword>
<organism evidence="2">
    <name type="scientific">Candidatus Methanogaster sp. ANME-2c ERB4</name>
    <dbReference type="NCBI Taxonomy" id="2759911"/>
    <lineage>
        <taxon>Archaea</taxon>
        <taxon>Methanobacteriati</taxon>
        <taxon>Methanobacteriota</taxon>
        <taxon>Stenosarchaea group</taxon>
        <taxon>Methanomicrobia</taxon>
        <taxon>Methanosarcinales</taxon>
        <taxon>ANME-2 cluster</taxon>
        <taxon>Candidatus Methanogasteraceae</taxon>
        <taxon>Candidatus Methanogaster</taxon>
    </lineage>
</organism>
<feature type="transmembrane region" description="Helical" evidence="1">
    <location>
        <begin position="35"/>
        <end position="58"/>
    </location>
</feature>
<sequence length="64" mass="6932">MKARIPVVAFTQIVKIAMNKMVAIRMAMVAKKETIIARVMGQVATILPPIGITIAGWIPVTRDG</sequence>
<keyword evidence="1" id="KW-0472">Membrane</keyword>
<reference evidence="2" key="1">
    <citation type="submission" date="2020-06" db="EMBL/GenBank/DDBJ databases">
        <title>Unique genomic features of the anaerobic methanotrophic archaea.</title>
        <authorList>
            <person name="Chadwick G.L."/>
            <person name="Skennerton C.T."/>
            <person name="Laso-Perez R."/>
            <person name="Leu A.O."/>
            <person name="Speth D.R."/>
            <person name="Yu H."/>
            <person name="Morgan-Lang C."/>
            <person name="Hatzenpichler R."/>
            <person name="Goudeau D."/>
            <person name="Malmstrom R."/>
            <person name="Brazelton W.J."/>
            <person name="Woyke T."/>
            <person name="Hallam S.J."/>
            <person name="Tyson G.W."/>
            <person name="Wegener G."/>
            <person name="Boetius A."/>
            <person name="Orphan V."/>
        </authorList>
    </citation>
    <scope>NUCLEOTIDE SEQUENCE</scope>
</reference>
<name>A0A7G9Y115_9EURY</name>
<proteinExistence type="predicted"/>
<accession>A0A7G9Y115</accession>
<evidence type="ECO:0000256" key="1">
    <source>
        <dbReference type="SAM" id="Phobius"/>
    </source>
</evidence>